<dbReference type="PANTHER" id="PTHR43064:SF1">
    <property type="entry name" value="SLL1489 PROTEIN"/>
    <property type="match status" value="1"/>
</dbReference>
<dbReference type="NCBIfam" id="NF033503">
    <property type="entry name" value="LarB"/>
    <property type="match status" value="1"/>
</dbReference>
<name>A0A177E8Q7_9BACT</name>
<protein>
    <submittedName>
        <fullName evidence="2">1-(5-phosphoribosyl)-5-amino-4-imidazole-carboxylate carboxylase</fullName>
    </submittedName>
</protein>
<dbReference type="SMART" id="SM01001">
    <property type="entry name" value="AIRC"/>
    <property type="match status" value="1"/>
</dbReference>
<sequence length="254" mass="27497">MRDKLRKILENFAKGKISLEEAEEALALAPFEDLGFARLDHHRGVRKHFPEVIYGPGKTVEELTKICASFLEKKLPLLVTRVEPSRAEILLQKFPRLSYSPRARLIYFLPEKTEAKGFILIACGGTADLPVVEEARICAEAFGNKVEVIVDVGVAGVHRLVPELPKLRRARVIICVAGMEGALPSLLAGLVDTPIIAVPTSAGYGANFQGVAPLLTMLNSCAAGVAVVNIDNGFGAAYLASLINQLPERVFSRA</sequence>
<dbReference type="SUPFAM" id="SSF52255">
    <property type="entry name" value="N5-CAIR mutase (phosphoribosylaminoimidazole carboxylase, PurE)"/>
    <property type="match status" value="1"/>
</dbReference>
<evidence type="ECO:0000259" key="1">
    <source>
        <dbReference type="SMART" id="SM01001"/>
    </source>
</evidence>
<dbReference type="Gene3D" id="3.40.50.1970">
    <property type="match status" value="1"/>
</dbReference>
<evidence type="ECO:0000313" key="2">
    <source>
        <dbReference type="EMBL" id="OAG28178.1"/>
    </source>
</evidence>
<comment type="caution">
    <text evidence="2">The sequence shown here is derived from an EMBL/GenBank/DDBJ whole genome shotgun (WGS) entry which is preliminary data.</text>
</comment>
<dbReference type="STRING" id="1795632.TH606_03290"/>
<accession>A0A177E8Q7</accession>
<evidence type="ECO:0000313" key="3">
    <source>
        <dbReference type="Proteomes" id="UP000076964"/>
    </source>
</evidence>
<dbReference type="InterPro" id="IPR039476">
    <property type="entry name" value="P2CMN_synthase_LarB"/>
</dbReference>
<keyword evidence="3" id="KW-1185">Reference proteome</keyword>
<dbReference type="GO" id="GO:0006189">
    <property type="term" value="P:'de novo' IMP biosynthetic process"/>
    <property type="evidence" value="ECO:0007669"/>
    <property type="project" value="InterPro"/>
</dbReference>
<reference evidence="2 3" key="1">
    <citation type="submission" date="2016-02" db="EMBL/GenBank/DDBJ databases">
        <title>Draft genome sequence of Thermodesulfatator sp. S606.</title>
        <authorList>
            <person name="Lai Q."/>
            <person name="Cao J."/>
            <person name="Dupont S."/>
            <person name="Shao Z."/>
            <person name="Jebbar M."/>
            <person name="Alain K."/>
        </authorList>
    </citation>
    <scope>NUCLEOTIDE SEQUENCE [LARGE SCALE GENOMIC DNA]</scope>
    <source>
        <strain evidence="2 3">S606</strain>
    </source>
</reference>
<dbReference type="Proteomes" id="UP000076964">
    <property type="component" value="Unassembled WGS sequence"/>
</dbReference>
<dbReference type="Pfam" id="PF00731">
    <property type="entry name" value="AIRC"/>
    <property type="match status" value="1"/>
</dbReference>
<dbReference type="EMBL" id="LSFI01000010">
    <property type="protein sequence ID" value="OAG28178.1"/>
    <property type="molecule type" value="Genomic_DNA"/>
</dbReference>
<gene>
    <name evidence="2" type="ORF">TH606_03290</name>
</gene>
<dbReference type="PANTHER" id="PTHR43064">
    <property type="entry name" value="PHOSPHORIBOSYLAMINOIMIDAZOLE CARBOXYLASE-RELATED"/>
    <property type="match status" value="1"/>
</dbReference>
<dbReference type="GO" id="GO:0016787">
    <property type="term" value="F:hydrolase activity"/>
    <property type="evidence" value="ECO:0007669"/>
    <property type="project" value="InterPro"/>
</dbReference>
<dbReference type="InterPro" id="IPR000031">
    <property type="entry name" value="PurE_dom"/>
</dbReference>
<proteinExistence type="predicted"/>
<organism evidence="2 3">
    <name type="scientific">Thermodesulfatator autotrophicus</name>
    <dbReference type="NCBI Taxonomy" id="1795632"/>
    <lineage>
        <taxon>Bacteria</taxon>
        <taxon>Pseudomonadati</taxon>
        <taxon>Thermodesulfobacteriota</taxon>
        <taxon>Thermodesulfobacteria</taxon>
        <taxon>Thermodesulfobacteriales</taxon>
        <taxon>Thermodesulfatatoraceae</taxon>
        <taxon>Thermodesulfatator</taxon>
    </lineage>
</organism>
<feature type="domain" description="PurE" evidence="1">
    <location>
        <begin position="117"/>
        <end position="249"/>
    </location>
</feature>
<dbReference type="AlphaFoldDB" id="A0A177E8Q7"/>